<dbReference type="CDD" id="cd06238">
    <property type="entry name" value="M14-like"/>
    <property type="match status" value="1"/>
</dbReference>
<evidence type="ECO:0000256" key="3">
    <source>
        <dbReference type="ARBA" id="ARBA00022670"/>
    </source>
</evidence>
<protein>
    <submittedName>
        <fullName evidence="8">M14 family metallopeptidase</fullName>
    </submittedName>
</protein>
<dbReference type="SUPFAM" id="SSF52317">
    <property type="entry name" value="Class I glutamine amidotransferase-like"/>
    <property type="match status" value="1"/>
</dbReference>
<sequence length="821" mass="92977">MKKFIILTFAILCTTLTLKSQTIKSPSEFLGYELGTRFTRHHQVVNYFNYVSDSSKSVDLKKYGETNENRPLLLSYISSEENIKNLEAIRLDNLKRTGIVEGTPSTSVPIIWLSYNVHGNEASSSEAAMLTLYKLITKKQEWLKTAVIIIDPCLNPDGRDRYVNWYNQYQNTPYNPNPVAYEHHEPWPGGRPNHYLFDLNRDWAWISQVESAQRLAQYNKWMPQIHVDFHEQGYESPYYFAPAAEPFHEVITDWQRDFQTEIGKNHAKYFDKEGWRYFSKERFDLLYPSYGDTYPTYMGAIGMTYEQAGHGMAGLGISLENGQELTLLDRLTHHTVTGLSTIEITIKNADKLIDEYEKFFKVQDTYKTKSYILKNNSKNIKSLLALLDAHEINYYAANNTTVKGFDYNSMESKSVKITEDDIVIPVNQPKGTMVKVLFEQNAALENPLTYDITAWSLPYAYGINCIASTTNPSSNTAYKLEDFTANTSDINAYAYITKWNEVADATFLAELLKNKFNVRFSEVDFEVAGNKYSKGSLIVMRGENTHLTDFDTTIVEIANKNNQLLNSASTGFVNSGSDFGSSNVALIKAKKVALIGGEGTSSLNFGEIWHFFETQLKYPVNVLNTAGLNRINLSDFDVLILPIDYRASKGQLAKITEYVTKGGTVISLGNAANNFADKEGFSLTSKSKEDKEEEKSPNLTPYNKREAEYIKEAITGSIFKSNVDESHPLAFGYTDTYFSLKLGAKNYNLLENGANIAYLPENTKPISGYAGEYALENVPNSLLFGIERKGRGKIVYMVDNPLFRSFWQNGKLFFANAVFLN</sequence>
<comment type="caution">
    <text evidence="8">The sequence shown here is derived from an EMBL/GenBank/DDBJ whole genome shotgun (WGS) entry which is preliminary data.</text>
</comment>
<name>A0ABW3WLK5_9FLAO</name>
<evidence type="ECO:0000259" key="7">
    <source>
        <dbReference type="Pfam" id="PF00246"/>
    </source>
</evidence>
<dbReference type="PANTHER" id="PTHR11705:SF143">
    <property type="entry name" value="SLL0236 PROTEIN"/>
    <property type="match status" value="1"/>
</dbReference>
<dbReference type="Proteomes" id="UP001597241">
    <property type="component" value="Unassembled WGS sequence"/>
</dbReference>
<organism evidence="8 9">
    <name type="scientific">Lutibacter holmesii</name>
    <dbReference type="NCBI Taxonomy" id="1137985"/>
    <lineage>
        <taxon>Bacteria</taxon>
        <taxon>Pseudomonadati</taxon>
        <taxon>Bacteroidota</taxon>
        <taxon>Flavobacteriia</taxon>
        <taxon>Flavobacteriales</taxon>
        <taxon>Flavobacteriaceae</taxon>
        <taxon>Lutibacter</taxon>
    </lineage>
</organism>
<dbReference type="SUPFAM" id="SSF53187">
    <property type="entry name" value="Zn-dependent exopeptidases"/>
    <property type="match status" value="1"/>
</dbReference>
<comment type="cofactor">
    <cofactor evidence="1">
        <name>Zn(2+)</name>
        <dbReference type="ChEBI" id="CHEBI:29105"/>
    </cofactor>
</comment>
<evidence type="ECO:0000313" key="8">
    <source>
        <dbReference type="EMBL" id="MFD1292531.1"/>
    </source>
</evidence>
<keyword evidence="5" id="KW-0862">Zinc</keyword>
<comment type="similarity">
    <text evidence="2">Belongs to the peptidase M14 family.</text>
</comment>
<dbReference type="EMBL" id="JBHTMV010000002">
    <property type="protein sequence ID" value="MFD1292531.1"/>
    <property type="molecule type" value="Genomic_DNA"/>
</dbReference>
<dbReference type="CDD" id="cd03143">
    <property type="entry name" value="A4_beta-galactosidase_middle_domain"/>
    <property type="match status" value="1"/>
</dbReference>
<dbReference type="Pfam" id="PF00246">
    <property type="entry name" value="Peptidase_M14"/>
    <property type="match status" value="1"/>
</dbReference>
<evidence type="ECO:0000256" key="2">
    <source>
        <dbReference type="ARBA" id="ARBA00005988"/>
    </source>
</evidence>
<evidence type="ECO:0000256" key="4">
    <source>
        <dbReference type="ARBA" id="ARBA00022801"/>
    </source>
</evidence>
<accession>A0ABW3WLK5</accession>
<evidence type="ECO:0000256" key="6">
    <source>
        <dbReference type="ARBA" id="ARBA00023049"/>
    </source>
</evidence>
<dbReference type="InterPro" id="IPR029062">
    <property type="entry name" value="Class_I_gatase-like"/>
</dbReference>
<evidence type="ECO:0000256" key="1">
    <source>
        <dbReference type="ARBA" id="ARBA00001947"/>
    </source>
</evidence>
<gene>
    <name evidence="8" type="ORF">ACFQ5N_01675</name>
</gene>
<reference evidence="9" key="1">
    <citation type="journal article" date="2019" name="Int. J. Syst. Evol. Microbiol.">
        <title>The Global Catalogue of Microorganisms (GCM) 10K type strain sequencing project: providing services to taxonomists for standard genome sequencing and annotation.</title>
        <authorList>
            <consortium name="The Broad Institute Genomics Platform"/>
            <consortium name="The Broad Institute Genome Sequencing Center for Infectious Disease"/>
            <person name="Wu L."/>
            <person name="Ma J."/>
        </authorList>
    </citation>
    <scope>NUCLEOTIDE SEQUENCE [LARGE SCALE GENOMIC DNA]</scope>
    <source>
        <strain evidence="9">CCUG 62221</strain>
    </source>
</reference>
<keyword evidence="6" id="KW-0482">Metalloprotease</keyword>
<feature type="domain" description="Peptidase M14" evidence="7">
    <location>
        <begin position="53"/>
        <end position="208"/>
    </location>
</feature>
<evidence type="ECO:0000256" key="5">
    <source>
        <dbReference type="ARBA" id="ARBA00022833"/>
    </source>
</evidence>
<dbReference type="Gene3D" id="3.40.50.880">
    <property type="match status" value="1"/>
</dbReference>
<keyword evidence="3" id="KW-0645">Protease</keyword>
<keyword evidence="4" id="KW-0378">Hydrolase</keyword>
<dbReference type="PANTHER" id="PTHR11705">
    <property type="entry name" value="PROTEASE FAMILY M14 CARBOXYPEPTIDASE A,B"/>
    <property type="match status" value="1"/>
</dbReference>
<dbReference type="RefSeq" id="WP_386807186.1">
    <property type="nucleotide sequence ID" value="NZ_JBHTMV010000002.1"/>
</dbReference>
<dbReference type="Gene3D" id="3.40.630.10">
    <property type="entry name" value="Zn peptidases"/>
    <property type="match status" value="1"/>
</dbReference>
<dbReference type="InterPro" id="IPR000834">
    <property type="entry name" value="Peptidase_M14"/>
</dbReference>
<keyword evidence="9" id="KW-1185">Reference proteome</keyword>
<evidence type="ECO:0000313" key="9">
    <source>
        <dbReference type="Proteomes" id="UP001597241"/>
    </source>
</evidence>
<proteinExistence type="inferred from homology"/>